<protein>
    <submittedName>
        <fullName evidence="2">Unannotated protein</fullName>
    </submittedName>
</protein>
<feature type="transmembrane region" description="Helical" evidence="1">
    <location>
        <begin position="12"/>
        <end position="31"/>
    </location>
</feature>
<gene>
    <name evidence="2" type="ORF">UFOPK1421_01056</name>
</gene>
<feature type="transmembrane region" description="Helical" evidence="1">
    <location>
        <begin position="37"/>
        <end position="58"/>
    </location>
</feature>
<dbReference type="AlphaFoldDB" id="A0A6J6C8E9"/>
<evidence type="ECO:0000256" key="1">
    <source>
        <dbReference type="SAM" id="Phobius"/>
    </source>
</evidence>
<keyword evidence="1" id="KW-0812">Transmembrane</keyword>
<sequence length="106" mass="11272">MQTSPAIRAIRIACAFVFVLCIAGLIISSIAGNNEGWVLSIGMCGVAAAIILIVVSVVTANKRVPEFSDARAQAIEQRIAYLVESGVSEEELRELVRSSIQLGRGL</sequence>
<evidence type="ECO:0000313" key="2">
    <source>
        <dbReference type="EMBL" id="CAB4547640.1"/>
    </source>
</evidence>
<accession>A0A6J6C8E9</accession>
<dbReference type="EMBL" id="CAEZSL010000116">
    <property type="protein sequence ID" value="CAB4547640.1"/>
    <property type="molecule type" value="Genomic_DNA"/>
</dbReference>
<name>A0A6J6C8E9_9ZZZZ</name>
<proteinExistence type="predicted"/>
<reference evidence="2" key="1">
    <citation type="submission" date="2020-05" db="EMBL/GenBank/DDBJ databases">
        <authorList>
            <person name="Chiriac C."/>
            <person name="Salcher M."/>
            <person name="Ghai R."/>
            <person name="Kavagutti S V."/>
        </authorList>
    </citation>
    <scope>NUCLEOTIDE SEQUENCE</scope>
</reference>
<keyword evidence="1" id="KW-0472">Membrane</keyword>
<keyword evidence="1" id="KW-1133">Transmembrane helix</keyword>
<organism evidence="2">
    <name type="scientific">freshwater metagenome</name>
    <dbReference type="NCBI Taxonomy" id="449393"/>
    <lineage>
        <taxon>unclassified sequences</taxon>
        <taxon>metagenomes</taxon>
        <taxon>ecological metagenomes</taxon>
    </lineage>
</organism>